<dbReference type="InterPro" id="IPR050833">
    <property type="entry name" value="Poly_Biosynth_Transport"/>
</dbReference>
<keyword evidence="4 7" id="KW-0812">Transmembrane</keyword>
<protein>
    <submittedName>
        <fullName evidence="8">Oligosaccharide flippase family protein</fullName>
    </submittedName>
</protein>
<evidence type="ECO:0000313" key="9">
    <source>
        <dbReference type="Proteomes" id="UP001489897"/>
    </source>
</evidence>
<dbReference type="PROSITE" id="PS51257">
    <property type="entry name" value="PROKAR_LIPOPROTEIN"/>
    <property type="match status" value="1"/>
</dbReference>
<feature type="transmembrane region" description="Helical" evidence="7">
    <location>
        <begin position="278"/>
        <end position="300"/>
    </location>
</feature>
<organism evidence="8 9">
    <name type="scientific">Paraburkholderia ferrariae</name>
    <dbReference type="NCBI Taxonomy" id="386056"/>
    <lineage>
        <taxon>Bacteria</taxon>
        <taxon>Pseudomonadati</taxon>
        <taxon>Pseudomonadota</taxon>
        <taxon>Betaproteobacteria</taxon>
        <taxon>Burkholderiales</taxon>
        <taxon>Burkholderiaceae</taxon>
        <taxon>Paraburkholderia</taxon>
    </lineage>
</organism>
<keyword evidence="9" id="KW-1185">Reference proteome</keyword>
<proteinExistence type="inferred from homology"/>
<gene>
    <name evidence="8" type="ORF">VSR73_32785</name>
</gene>
<feature type="transmembrane region" description="Helical" evidence="7">
    <location>
        <begin position="161"/>
        <end position="180"/>
    </location>
</feature>
<name>A0ABU9S0H2_9BURK</name>
<feature type="transmembrane region" description="Helical" evidence="7">
    <location>
        <begin position="375"/>
        <end position="399"/>
    </location>
</feature>
<evidence type="ECO:0000256" key="3">
    <source>
        <dbReference type="ARBA" id="ARBA00022475"/>
    </source>
</evidence>
<evidence type="ECO:0000256" key="1">
    <source>
        <dbReference type="ARBA" id="ARBA00004651"/>
    </source>
</evidence>
<feature type="transmembrane region" description="Helical" evidence="7">
    <location>
        <begin position="100"/>
        <end position="120"/>
    </location>
</feature>
<comment type="caution">
    <text evidence="8">The sequence shown here is derived from an EMBL/GenBank/DDBJ whole genome shotgun (WGS) entry which is preliminary data.</text>
</comment>
<feature type="transmembrane region" description="Helical" evidence="7">
    <location>
        <begin position="7"/>
        <end position="28"/>
    </location>
</feature>
<evidence type="ECO:0000256" key="4">
    <source>
        <dbReference type="ARBA" id="ARBA00022692"/>
    </source>
</evidence>
<feature type="transmembrane region" description="Helical" evidence="7">
    <location>
        <begin position="125"/>
        <end position="146"/>
    </location>
</feature>
<comment type="subcellular location">
    <subcellularLocation>
        <location evidence="1">Cell membrane</location>
        <topology evidence="1">Multi-pass membrane protein</topology>
    </subcellularLocation>
</comment>
<feature type="transmembrane region" description="Helical" evidence="7">
    <location>
        <begin position="201"/>
        <end position="227"/>
    </location>
</feature>
<dbReference type="EMBL" id="JAYMRV010000013">
    <property type="protein sequence ID" value="MEM5425821.1"/>
    <property type="molecule type" value="Genomic_DNA"/>
</dbReference>
<dbReference type="PANTHER" id="PTHR30250:SF10">
    <property type="entry name" value="LIPOPOLYSACCHARIDE BIOSYNTHESIS PROTEIN WZXC"/>
    <property type="match status" value="1"/>
</dbReference>
<feature type="transmembrane region" description="Helical" evidence="7">
    <location>
        <begin position="312"/>
        <end position="335"/>
    </location>
</feature>
<reference evidence="8 9" key="1">
    <citation type="submission" date="2024-01" db="EMBL/GenBank/DDBJ databases">
        <title>The diversity of rhizobia nodulating Mimosa spp. in eleven states of Brazil covering several biomes is determined by host plant, location, and edaphic factors.</title>
        <authorList>
            <person name="Rouws L."/>
            <person name="Barauna A."/>
            <person name="Beukes C."/>
            <person name="De Faria S.M."/>
            <person name="Gross E."/>
            <person name="Dos Reis Junior F.B."/>
            <person name="Simon M."/>
            <person name="Maluk M."/>
            <person name="Odee D.W."/>
            <person name="Kenicer G."/>
            <person name="Young J.P.W."/>
            <person name="Reis V.M."/>
            <person name="Zilli J."/>
            <person name="James E.K."/>
        </authorList>
    </citation>
    <scope>NUCLEOTIDE SEQUENCE [LARGE SCALE GENOMIC DNA]</scope>
    <source>
        <strain evidence="8 9">JPY167</strain>
    </source>
</reference>
<keyword evidence="3" id="KW-1003">Cell membrane</keyword>
<feature type="transmembrane region" description="Helical" evidence="7">
    <location>
        <begin position="233"/>
        <end position="257"/>
    </location>
</feature>
<keyword evidence="6 7" id="KW-0472">Membrane</keyword>
<feature type="transmembrane region" description="Helical" evidence="7">
    <location>
        <begin position="347"/>
        <end position="369"/>
    </location>
</feature>
<keyword evidence="5 7" id="KW-1133">Transmembrane helix</keyword>
<feature type="transmembrane region" description="Helical" evidence="7">
    <location>
        <begin position="70"/>
        <end position="94"/>
    </location>
</feature>
<evidence type="ECO:0000256" key="6">
    <source>
        <dbReference type="ARBA" id="ARBA00023136"/>
    </source>
</evidence>
<dbReference type="RefSeq" id="WP_342949659.1">
    <property type="nucleotide sequence ID" value="NZ_JAYMRV010000013.1"/>
</dbReference>
<evidence type="ECO:0000313" key="8">
    <source>
        <dbReference type="EMBL" id="MEM5425821.1"/>
    </source>
</evidence>
<evidence type="ECO:0000256" key="5">
    <source>
        <dbReference type="ARBA" id="ARBA00022989"/>
    </source>
</evidence>
<dbReference type="Proteomes" id="UP001489897">
    <property type="component" value="Unassembled WGS sequence"/>
</dbReference>
<comment type="similarity">
    <text evidence="2">Belongs to the polysaccharide synthase family.</text>
</comment>
<feature type="transmembrane region" description="Helical" evidence="7">
    <location>
        <begin position="40"/>
        <end position="58"/>
    </location>
</feature>
<evidence type="ECO:0000256" key="7">
    <source>
        <dbReference type="SAM" id="Phobius"/>
    </source>
</evidence>
<accession>A0ABU9S0H2</accession>
<dbReference type="PANTHER" id="PTHR30250">
    <property type="entry name" value="PST FAMILY PREDICTED COLANIC ACID TRANSPORTER"/>
    <property type="match status" value="1"/>
</dbReference>
<evidence type="ECO:0000256" key="2">
    <source>
        <dbReference type="ARBA" id="ARBA00007430"/>
    </source>
</evidence>
<sequence length="410" mass="43705">MVNPRDSLISLLGVVSGQAALFACIFLIGRWDGPGALGEFNYQLALATFGGTLLGLRYELACVSDSPRESFGALVNVMGLALVLATLLAGVVAVAGRAEYYALVGYAFAAFTQIAAGAFLNSMRWYGWITVSRVVTNCGFLAYLLLGQVCTACAKVGLFDAYMVSTASVAIVMAAVIAVIGSRSGYAFKLSPGFFADNRRFAAYILPSTICASVLTYALAIVIPHWYGAHVAGYFALAYRLGFFPVSLIGQSIGGVFRRDAIGAIAREDARSALLNVYRIYARSLVGIAALYAIGGLVLFDPVVTWVFGSKWYGAVRFFNSLVPLFALQLVYVPLSQIFLATRAQRTDLMFQLLSGISLLTALCIARWFDLSAEASVFTFSLAGAALMAGGIGITYRVLNANLVRLSPAA</sequence>